<name>A0A3N2C2W9_9MICO</name>
<evidence type="ECO:0000256" key="1">
    <source>
        <dbReference type="ARBA" id="ARBA00004871"/>
    </source>
</evidence>
<dbReference type="CDD" id="cd01065">
    <property type="entry name" value="NAD_bind_Shikimate_DH"/>
    <property type="match status" value="1"/>
</dbReference>
<accession>A0A3N2C2W9</accession>
<proteinExistence type="predicted"/>
<reference evidence="4 5" key="1">
    <citation type="submission" date="2018-11" db="EMBL/GenBank/DDBJ databases">
        <title>Sequencing the genomes of 1000 actinobacteria strains.</title>
        <authorList>
            <person name="Klenk H.-P."/>
        </authorList>
    </citation>
    <scope>NUCLEOTIDE SEQUENCE [LARGE SCALE GENOMIC DNA]</scope>
    <source>
        <strain evidence="4 5">DSM 14012</strain>
    </source>
</reference>
<dbReference type="GO" id="GO:0004764">
    <property type="term" value="F:shikimate 3-dehydrogenase (NADP+) activity"/>
    <property type="evidence" value="ECO:0007669"/>
    <property type="project" value="InterPro"/>
</dbReference>
<dbReference type="InterPro" id="IPR046346">
    <property type="entry name" value="Aminoacid_DH-like_N_sf"/>
</dbReference>
<dbReference type="Gene3D" id="3.40.50.720">
    <property type="entry name" value="NAD(P)-binding Rossmann-like Domain"/>
    <property type="match status" value="1"/>
</dbReference>
<dbReference type="Pfam" id="PF08501">
    <property type="entry name" value="Shikimate_dh_N"/>
    <property type="match status" value="1"/>
</dbReference>
<dbReference type="InterPro" id="IPR036291">
    <property type="entry name" value="NAD(P)-bd_dom_sf"/>
</dbReference>
<dbReference type="InterPro" id="IPR013708">
    <property type="entry name" value="Shikimate_DH-bd_N"/>
</dbReference>
<dbReference type="AlphaFoldDB" id="A0A3N2C2W9"/>
<dbReference type="SUPFAM" id="SSF51735">
    <property type="entry name" value="NAD(P)-binding Rossmann-fold domains"/>
    <property type="match status" value="1"/>
</dbReference>
<organism evidence="4 5">
    <name type="scientific">Plantibacter flavus</name>
    <dbReference type="NCBI Taxonomy" id="150123"/>
    <lineage>
        <taxon>Bacteria</taxon>
        <taxon>Bacillati</taxon>
        <taxon>Actinomycetota</taxon>
        <taxon>Actinomycetes</taxon>
        <taxon>Micrococcales</taxon>
        <taxon>Microbacteriaceae</taxon>
        <taxon>Plantibacter</taxon>
    </lineage>
</organism>
<dbReference type="GO" id="GO:0019632">
    <property type="term" value="P:shikimate metabolic process"/>
    <property type="evidence" value="ECO:0007669"/>
    <property type="project" value="TreeGrafter"/>
</dbReference>
<evidence type="ECO:0000256" key="2">
    <source>
        <dbReference type="ARBA" id="ARBA00023141"/>
    </source>
</evidence>
<keyword evidence="5" id="KW-1185">Reference proteome</keyword>
<dbReference type="PANTHER" id="PTHR21089:SF1">
    <property type="entry name" value="BIFUNCTIONAL 3-DEHYDROQUINATE DEHYDRATASE_SHIKIMATE DEHYDROGENASE, CHLOROPLASTIC"/>
    <property type="match status" value="1"/>
</dbReference>
<comment type="caution">
    <text evidence="4">The sequence shown here is derived from an EMBL/GenBank/DDBJ whole genome shotgun (WGS) entry which is preliminary data.</text>
</comment>
<dbReference type="RefSeq" id="WP_085510876.1">
    <property type="nucleotide sequence ID" value="NZ_FXAP01000001.1"/>
</dbReference>
<dbReference type="InterPro" id="IPR022893">
    <property type="entry name" value="Shikimate_DH_fam"/>
</dbReference>
<keyword evidence="2" id="KW-0028">Amino-acid biosynthesis</keyword>
<dbReference type="GO" id="GO:0009073">
    <property type="term" value="P:aromatic amino acid family biosynthetic process"/>
    <property type="evidence" value="ECO:0007669"/>
    <property type="project" value="UniProtKB-KW"/>
</dbReference>
<evidence type="ECO:0000313" key="4">
    <source>
        <dbReference type="EMBL" id="ROR81845.1"/>
    </source>
</evidence>
<gene>
    <name evidence="4" type="ORF">EDD42_1925</name>
</gene>
<dbReference type="PANTHER" id="PTHR21089">
    <property type="entry name" value="SHIKIMATE DEHYDROGENASE"/>
    <property type="match status" value="1"/>
</dbReference>
<dbReference type="SUPFAM" id="SSF53223">
    <property type="entry name" value="Aminoacid dehydrogenase-like, N-terminal domain"/>
    <property type="match status" value="1"/>
</dbReference>
<keyword evidence="2" id="KW-0057">Aromatic amino acid biosynthesis</keyword>
<protein>
    <submittedName>
        <fullName evidence="4">Shikimate dehydrogenase</fullName>
    </submittedName>
</protein>
<dbReference type="Gene3D" id="3.40.50.10860">
    <property type="entry name" value="Leucine Dehydrogenase, chain A, domain 1"/>
    <property type="match status" value="1"/>
</dbReference>
<dbReference type="GO" id="GO:0009423">
    <property type="term" value="P:chorismate biosynthetic process"/>
    <property type="evidence" value="ECO:0007669"/>
    <property type="project" value="TreeGrafter"/>
</dbReference>
<sequence length="299" mass="30936">MSGTGPGHGQDGQPRLAVLGAPIAHSKSPALHEAAYRVLGLDWDYGRHELEAAGLSAFLDDLGSDWRGLSLTMPLKHRALELADVADRAATETGAVNTLRLRRAEDGSRRIEGFNTDVGGIVRAIGAAGVDTITSAVVLGGGATASSAIMAAADLGAEHVHVALRRPAQARPLEDLASRLALRFASGPLDGETPDAPLVISTLPGGALTEPGPVLSHAPGALLLDVAYDPWPSVLAEAWSQAGGSVLSGLSMLVHQALLQVRIFVLGDPLLPLEDETTVLRAMLDTVDLDHTGAPVASR</sequence>
<evidence type="ECO:0000259" key="3">
    <source>
        <dbReference type="Pfam" id="PF08501"/>
    </source>
</evidence>
<dbReference type="NCBIfam" id="NF001311">
    <property type="entry name" value="PRK00258.1-3"/>
    <property type="match status" value="1"/>
</dbReference>
<dbReference type="GO" id="GO:0050661">
    <property type="term" value="F:NADP binding"/>
    <property type="evidence" value="ECO:0007669"/>
    <property type="project" value="TreeGrafter"/>
</dbReference>
<dbReference type="EMBL" id="RKHL01000001">
    <property type="protein sequence ID" value="ROR81845.1"/>
    <property type="molecule type" value="Genomic_DNA"/>
</dbReference>
<dbReference type="GO" id="GO:0005829">
    <property type="term" value="C:cytosol"/>
    <property type="evidence" value="ECO:0007669"/>
    <property type="project" value="TreeGrafter"/>
</dbReference>
<feature type="domain" description="Shikimate dehydrogenase substrate binding N-terminal" evidence="3">
    <location>
        <begin position="18"/>
        <end position="99"/>
    </location>
</feature>
<comment type="pathway">
    <text evidence="1">Metabolic intermediate biosynthesis; chorismate biosynthesis; chorismate from D-erythrose 4-phosphate and phosphoenolpyruvate: step 4/7.</text>
</comment>
<dbReference type="Proteomes" id="UP000266915">
    <property type="component" value="Unassembled WGS sequence"/>
</dbReference>
<evidence type="ECO:0000313" key="5">
    <source>
        <dbReference type="Proteomes" id="UP000266915"/>
    </source>
</evidence>